<dbReference type="PANTHER" id="PTHR36681:SF3">
    <property type="entry name" value="NUCLEAR GTPASE, GERMINAL CENTER-ASSOCIATED, TANDEM DUPLICATE 3"/>
    <property type="match status" value="1"/>
</dbReference>
<comment type="caution">
    <text evidence="5">The sequence shown here is derived from an EMBL/GenBank/DDBJ whole genome shotgun (WGS) entry which is preliminary data.</text>
</comment>
<feature type="compositionally biased region" description="Low complexity" evidence="2">
    <location>
        <begin position="11"/>
        <end position="33"/>
    </location>
</feature>
<protein>
    <recommendedName>
        <fullName evidence="7">P-loop containing nucleoside triphosphate hydrolase protein</fullName>
    </recommendedName>
</protein>
<evidence type="ECO:0000313" key="6">
    <source>
        <dbReference type="Proteomes" id="UP000193144"/>
    </source>
</evidence>
<feature type="region of interest" description="Disordered" evidence="2">
    <location>
        <begin position="1"/>
        <end position="112"/>
    </location>
</feature>
<dbReference type="InterPro" id="IPR056024">
    <property type="entry name" value="DUF7605"/>
</dbReference>
<keyword evidence="6" id="KW-1185">Reference proteome</keyword>
<keyword evidence="1" id="KW-0175">Coiled coil</keyword>
<evidence type="ECO:0000259" key="3">
    <source>
        <dbReference type="Pfam" id="PF00350"/>
    </source>
</evidence>
<feature type="coiled-coil region" evidence="1">
    <location>
        <begin position="868"/>
        <end position="921"/>
    </location>
</feature>
<dbReference type="OrthoDB" id="3598281at2759"/>
<evidence type="ECO:0000313" key="5">
    <source>
        <dbReference type="EMBL" id="ORY11257.1"/>
    </source>
</evidence>
<feature type="domain" description="DUF7605" evidence="4">
    <location>
        <begin position="653"/>
        <end position="838"/>
    </location>
</feature>
<feature type="coiled-coil region" evidence="1">
    <location>
        <begin position="453"/>
        <end position="503"/>
    </location>
</feature>
<dbReference type="Pfam" id="PF00350">
    <property type="entry name" value="Dynamin_N"/>
    <property type="match status" value="1"/>
</dbReference>
<proteinExistence type="predicted"/>
<evidence type="ECO:0000256" key="2">
    <source>
        <dbReference type="SAM" id="MobiDB-lite"/>
    </source>
</evidence>
<dbReference type="InterPro" id="IPR027417">
    <property type="entry name" value="P-loop_NTPase"/>
</dbReference>
<dbReference type="CDD" id="cd00882">
    <property type="entry name" value="Ras_like_GTPase"/>
    <property type="match status" value="1"/>
</dbReference>
<organism evidence="5 6">
    <name type="scientific">Clohesyomyces aquaticus</name>
    <dbReference type="NCBI Taxonomy" id="1231657"/>
    <lineage>
        <taxon>Eukaryota</taxon>
        <taxon>Fungi</taxon>
        <taxon>Dikarya</taxon>
        <taxon>Ascomycota</taxon>
        <taxon>Pezizomycotina</taxon>
        <taxon>Dothideomycetes</taxon>
        <taxon>Pleosporomycetidae</taxon>
        <taxon>Pleosporales</taxon>
        <taxon>Lindgomycetaceae</taxon>
        <taxon>Clohesyomyces</taxon>
    </lineage>
</organism>
<gene>
    <name evidence="5" type="ORF">BCR34DRAFT_484487</name>
</gene>
<sequence>MILFPRRETTESASSTPSISVTPTPSTISSVPSQSRGRTDSLVDGTSALLIGNSERPSPPTSVQRHLSAESSAEPAAREALNRSPSPARRRRSGSGINRTVHSVEDEEPPQSLFHLRGIQDALANARDLTTRMVNILAASALHQEPGSSIQGLYQRAVVLSEFQPPSSRTVGLVGDSGVGKSRLINSLLDKRDLARASSANGAACTCVVTEYHYHDRNDFVIDVDYFTIDDLEDQFRELLRGYREFRNNSQNMNQDEREAMKKRADLAENTFKASFGARFDNNNRLFLSSPLEEVVTTMVAWATEILPRPGALNQEGRTQESFATIDICSERLQALTSETESAVQVVSWPFIRKIRVLLRAHILSRGLIIADLPGLRDLNSARQNVTERYVRDCHQIFAVVDMGRAATNIGVQEVFALARRANLSNVGIVCTKSDDIQAREARTAWETERPTIDRLIAEINTATQSLEALETDIQEYSQGELSREEEQELIEMEREKRQLDLQENIMTVRNNKVRAALQSEYRDRSNIKTFCVSNTIYDEYRPKPVETALPFLRLSGIIELRQHCISIVAESHRRATTEYITNEIPALLGSMELWVQAGSGNASAERKQQILESVTAVESELDKLTYPTTRLSEISRSVVHTFSDVILQYMRQRARQWSLAAGNASMEWQSWHHSSFAAFCRQYGTHTTGAIGSRCWNSEAMESMTTDTTQQWDTFHIEVEAFLGRTSAFIEEVFNDIFRITNQAAASQQQTRTALRTLLATLRSRRGIVMYSIEDLTLTYHRRLSSLQTDAFSPIRTSIIGQLLEPTYRAANMECGTGSDRRRKAIITTGFRAQTLFDDHRRRFRERFVEISNELQEQMATLIAEQLAFIEADLNTLKDENVVLESERNPEFRTRLATEVERVEDELTRVRRAVEEVANAVREDVDMEG</sequence>
<dbReference type="Gene3D" id="3.40.50.300">
    <property type="entry name" value="P-loop containing nucleotide triphosphate hydrolases"/>
    <property type="match status" value="2"/>
</dbReference>
<dbReference type="SUPFAM" id="SSF52540">
    <property type="entry name" value="P-loop containing nucleoside triphosphate hydrolases"/>
    <property type="match status" value="1"/>
</dbReference>
<dbReference type="Pfam" id="PF24564">
    <property type="entry name" value="DUF7605"/>
    <property type="match status" value="1"/>
</dbReference>
<dbReference type="InterPro" id="IPR045063">
    <property type="entry name" value="Dynamin_N"/>
</dbReference>
<reference evidence="5 6" key="1">
    <citation type="submission" date="2016-07" db="EMBL/GenBank/DDBJ databases">
        <title>Pervasive Adenine N6-methylation of Active Genes in Fungi.</title>
        <authorList>
            <consortium name="DOE Joint Genome Institute"/>
            <person name="Mondo S.J."/>
            <person name="Dannebaum R.O."/>
            <person name="Kuo R.C."/>
            <person name="Labutti K."/>
            <person name="Haridas S."/>
            <person name="Kuo A."/>
            <person name="Salamov A."/>
            <person name="Ahrendt S.R."/>
            <person name="Lipzen A."/>
            <person name="Sullivan W."/>
            <person name="Andreopoulos W.B."/>
            <person name="Clum A."/>
            <person name="Lindquist E."/>
            <person name="Daum C."/>
            <person name="Ramamoorthy G.K."/>
            <person name="Gryganskyi A."/>
            <person name="Culley D."/>
            <person name="Magnuson J.K."/>
            <person name="James T.Y."/>
            <person name="O'Malley M.A."/>
            <person name="Stajich J.E."/>
            <person name="Spatafora J.W."/>
            <person name="Visel A."/>
            <person name="Grigoriev I.V."/>
        </authorList>
    </citation>
    <scope>NUCLEOTIDE SEQUENCE [LARGE SCALE GENOMIC DNA]</scope>
    <source>
        <strain evidence="5 6">CBS 115471</strain>
    </source>
</reference>
<evidence type="ECO:0000259" key="4">
    <source>
        <dbReference type="Pfam" id="PF24564"/>
    </source>
</evidence>
<accession>A0A1Y1ZMM3</accession>
<name>A0A1Y1ZMM3_9PLEO</name>
<dbReference type="STRING" id="1231657.A0A1Y1ZMM3"/>
<dbReference type="EMBL" id="MCFA01000063">
    <property type="protein sequence ID" value="ORY11257.1"/>
    <property type="molecule type" value="Genomic_DNA"/>
</dbReference>
<feature type="compositionally biased region" description="Basic and acidic residues" evidence="2">
    <location>
        <begin position="1"/>
        <end position="10"/>
    </location>
</feature>
<evidence type="ECO:0000256" key="1">
    <source>
        <dbReference type="SAM" id="Coils"/>
    </source>
</evidence>
<dbReference type="PANTHER" id="PTHR36681">
    <property type="entry name" value="NUCLEAR GTPASE, GERMINAL CENTER-ASSOCIATED, TANDEM DUPLICATE 3"/>
    <property type="match status" value="1"/>
</dbReference>
<feature type="domain" description="Dynamin N-terminal" evidence="3">
    <location>
        <begin position="171"/>
        <end position="415"/>
    </location>
</feature>
<evidence type="ECO:0008006" key="7">
    <source>
        <dbReference type="Google" id="ProtNLM"/>
    </source>
</evidence>
<dbReference type="AlphaFoldDB" id="A0A1Y1ZMM3"/>
<dbReference type="Proteomes" id="UP000193144">
    <property type="component" value="Unassembled WGS sequence"/>
</dbReference>